<dbReference type="Proteomes" id="UP000182334">
    <property type="component" value="Chromosome IV"/>
</dbReference>
<keyword evidence="1" id="KW-0472">Membrane</keyword>
<dbReference type="AlphaFoldDB" id="A0A1L0DFC2"/>
<feature type="transmembrane region" description="Helical" evidence="1">
    <location>
        <begin position="261"/>
        <end position="285"/>
    </location>
</feature>
<sequence length="414" mass="47596">MVIRSTISAVVFRMPYSDRLPPIVKTVLDDGRVKLDEGRFRQLEHTPDTVARPLSPKEKIHNRLMDKRLAESPVAMNRRTDLTASSLNPIFDEEDTLRETESVTSKRTVMQNYLDEQNAKFDDLINKNLGEVLKQQSQFEDDASWREIMFKLAMARNPTEVSSSLGLLVLRATKSVCLWMPFVESPTVSPDEESHGEAVLRSNNDLIQTNAISLDTMDYNEKVKLLRQLQRDLGLNNETDMTNFTQELSQKDTPLVDKIQMLMILLIRLAFMGFKLFVPISTAIYTKFKNNELMVLNNRNFNKLLNTVIHVMETMEERLDNETNNTRVPGIQTIEIFEEGGLAGGDSWASAVARYSMSRWAEDAIDNTDFTNDPRYAQYFAERRKMTIEEEETYLRGEHPSVFQVAQQFARDMG</sequence>
<proteinExistence type="predicted"/>
<evidence type="ECO:0000313" key="3">
    <source>
        <dbReference type="Proteomes" id="UP000182334"/>
    </source>
</evidence>
<dbReference type="OrthoDB" id="4084707at2759"/>
<name>A0A1L0DFC2_9ASCO</name>
<accession>A0A1L0DFC2</accession>
<keyword evidence="1" id="KW-1133">Transmembrane helix</keyword>
<evidence type="ECO:0000313" key="2">
    <source>
        <dbReference type="EMBL" id="SGZ54592.1"/>
    </source>
</evidence>
<protein>
    <submittedName>
        <fullName evidence="2">CIC11C00000004218</fullName>
    </submittedName>
</protein>
<dbReference type="EMBL" id="LT635759">
    <property type="protein sequence ID" value="SGZ54592.1"/>
    <property type="molecule type" value="Genomic_DNA"/>
</dbReference>
<evidence type="ECO:0000256" key="1">
    <source>
        <dbReference type="SAM" id="Phobius"/>
    </source>
</evidence>
<organism evidence="2 3">
    <name type="scientific">Sungouiella intermedia</name>
    <dbReference type="NCBI Taxonomy" id="45354"/>
    <lineage>
        <taxon>Eukaryota</taxon>
        <taxon>Fungi</taxon>
        <taxon>Dikarya</taxon>
        <taxon>Ascomycota</taxon>
        <taxon>Saccharomycotina</taxon>
        <taxon>Pichiomycetes</taxon>
        <taxon>Metschnikowiaceae</taxon>
        <taxon>Sungouiella</taxon>
    </lineage>
</organism>
<keyword evidence="3" id="KW-1185">Reference proteome</keyword>
<gene>
    <name evidence="2" type="ORF">SAMEA4029010_CIC11G00000004218</name>
</gene>
<reference evidence="2 3" key="1">
    <citation type="submission" date="2016-10" db="EMBL/GenBank/DDBJ databases">
        <authorList>
            <person name="de Groot N.N."/>
        </authorList>
    </citation>
    <scope>NUCLEOTIDE SEQUENCE [LARGE SCALE GENOMIC DNA]</scope>
    <source>
        <strain evidence="2 3">CBS 141442</strain>
    </source>
</reference>
<keyword evidence="1" id="KW-0812">Transmembrane</keyword>